<name>A0A7X9E732_UNCKA</name>
<dbReference type="Pfam" id="PF00535">
    <property type="entry name" value="Glycos_transf_2"/>
    <property type="match status" value="1"/>
</dbReference>
<keyword evidence="1" id="KW-0472">Membrane</keyword>
<keyword evidence="3" id="KW-0808">Transferase</keyword>
<evidence type="ECO:0000259" key="2">
    <source>
        <dbReference type="Pfam" id="PF00535"/>
    </source>
</evidence>
<evidence type="ECO:0000313" key="3">
    <source>
        <dbReference type="EMBL" id="NMB91498.1"/>
    </source>
</evidence>
<protein>
    <submittedName>
        <fullName evidence="3">Glycosyltransferase</fullName>
    </submittedName>
</protein>
<dbReference type="Gene3D" id="3.90.550.10">
    <property type="entry name" value="Spore Coat Polysaccharide Biosynthesis Protein SpsA, Chain A"/>
    <property type="match status" value="1"/>
</dbReference>
<reference evidence="3 4" key="1">
    <citation type="journal article" date="2020" name="Biotechnol. Biofuels">
        <title>New insights from the biogas microbiome by comprehensive genome-resolved metagenomics of nearly 1600 species originating from multiple anaerobic digesters.</title>
        <authorList>
            <person name="Campanaro S."/>
            <person name="Treu L."/>
            <person name="Rodriguez-R L.M."/>
            <person name="Kovalovszki A."/>
            <person name="Ziels R.M."/>
            <person name="Maus I."/>
            <person name="Zhu X."/>
            <person name="Kougias P.G."/>
            <person name="Basile A."/>
            <person name="Luo G."/>
            <person name="Schluter A."/>
            <person name="Konstantinidis K.T."/>
            <person name="Angelidaki I."/>
        </authorList>
    </citation>
    <scope>NUCLEOTIDE SEQUENCE [LARGE SCALE GENOMIC DNA]</scope>
    <source>
        <strain evidence="3">AS27yjCOA_202</strain>
    </source>
</reference>
<dbReference type="PANTHER" id="PTHR43179">
    <property type="entry name" value="RHAMNOSYLTRANSFERASE WBBL"/>
    <property type="match status" value="1"/>
</dbReference>
<proteinExistence type="predicted"/>
<dbReference type="SUPFAM" id="SSF53448">
    <property type="entry name" value="Nucleotide-diphospho-sugar transferases"/>
    <property type="match status" value="1"/>
</dbReference>
<gene>
    <name evidence="3" type="ORF">GYA37_01460</name>
</gene>
<dbReference type="GO" id="GO:0016740">
    <property type="term" value="F:transferase activity"/>
    <property type="evidence" value="ECO:0007669"/>
    <property type="project" value="UniProtKB-KW"/>
</dbReference>
<dbReference type="EMBL" id="JAAZNV010000006">
    <property type="protein sequence ID" value="NMB91498.1"/>
    <property type="molecule type" value="Genomic_DNA"/>
</dbReference>
<accession>A0A7X9E732</accession>
<dbReference type="InterPro" id="IPR001173">
    <property type="entry name" value="Glyco_trans_2-like"/>
</dbReference>
<organism evidence="3 4">
    <name type="scientific">candidate division WWE3 bacterium</name>
    <dbReference type="NCBI Taxonomy" id="2053526"/>
    <lineage>
        <taxon>Bacteria</taxon>
        <taxon>Katanobacteria</taxon>
    </lineage>
</organism>
<comment type="caution">
    <text evidence="3">The sequence shown here is derived from an EMBL/GenBank/DDBJ whole genome shotgun (WGS) entry which is preliminary data.</text>
</comment>
<dbReference type="InterPro" id="IPR029044">
    <property type="entry name" value="Nucleotide-diphossugar_trans"/>
</dbReference>
<evidence type="ECO:0000256" key="1">
    <source>
        <dbReference type="SAM" id="Phobius"/>
    </source>
</evidence>
<dbReference type="Proteomes" id="UP000590542">
    <property type="component" value="Unassembled WGS sequence"/>
</dbReference>
<sequence length="320" mass="36549">MKKVSVLISNTNTCDVMRLCLQNLKKIKKEEYPELEVIVVDTSSRDDSVSMVEKEFSWVNVIVAPNNGLAASLNIALKLATGDYILYLGTDGFPKEGTIKGLVDYFENIDNSKVGAATVKLLTRDGRQDMDGHRGLITPWTAFTHFTKLELVFPKSKLFGGYFLTYKDLNKEHEIDACITHFLFVRRGVQDQVGSWDEDFVVYGEDIDMCYRIKELGWKIMYLPQFLAEHWKGVSVGRKITSDVKTSNAGITLKGVDYTKGELRVQMRILSTGAMKIFYDKHLRKKYPFFITCVVMFVIKFMTILRIKAQEITNKKMGIK</sequence>
<evidence type="ECO:0000313" key="4">
    <source>
        <dbReference type="Proteomes" id="UP000590542"/>
    </source>
</evidence>
<keyword evidence="1" id="KW-1133">Transmembrane helix</keyword>
<dbReference type="AlphaFoldDB" id="A0A7X9E732"/>
<feature type="transmembrane region" description="Helical" evidence="1">
    <location>
        <begin position="287"/>
        <end position="307"/>
    </location>
</feature>
<dbReference type="PANTHER" id="PTHR43179:SF7">
    <property type="entry name" value="RHAMNOSYLTRANSFERASE WBBL"/>
    <property type="match status" value="1"/>
</dbReference>
<feature type="domain" description="Glycosyltransferase 2-like" evidence="2">
    <location>
        <begin position="5"/>
        <end position="119"/>
    </location>
</feature>
<keyword evidence="1" id="KW-0812">Transmembrane</keyword>